<feature type="compositionally biased region" description="Basic and acidic residues" evidence="1">
    <location>
        <begin position="13"/>
        <end position="22"/>
    </location>
</feature>
<reference evidence="2 3" key="1">
    <citation type="journal article" date="2020" name="Nature">
        <title>Six reference-quality genomes reveal evolution of bat adaptations.</title>
        <authorList>
            <person name="Jebb D."/>
            <person name="Huang Z."/>
            <person name="Pippel M."/>
            <person name="Hughes G.M."/>
            <person name="Lavrichenko K."/>
            <person name="Devanna P."/>
            <person name="Winkler S."/>
            <person name="Jermiin L.S."/>
            <person name="Skirmuntt E.C."/>
            <person name="Katzourakis A."/>
            <person name="Burkitt-Gray L."/>
            <person name="Ray D.A."/>
            <person name="Sullivan K.A.M."/>
            <person name="Roscito J.G."/>
            <person name="Kirilenko B.M."/>
            <person name="Davalos L.M."/>
            <person name="Corthals A.P."/>
            <person name="Power M.L."/>
            <person name="Jones G."/>
            <person name="Ransome R.D."/>
            <person name="Dechmann D.K.N."/>
            <person name="Locatelli A.G."/>
            <person name="Puechmaille S.J."/>
            <person name="Fedrigo O."/>
            <person name="Jarvis E.D."/>
            <person name="Hiller M."/>
            <person name="Vernes S.C."/>
            <person name="Myers E.W."/>
            <person name="Teeling E.C."/>
        </authorList>
    </citation>
    <scope>NUCLEOTIDE SEQUENCE [LARGE SCALE GENOMIC DNA]</scope>
    <source>
        <strain evidence="2">MRhiFer1</strain>
        <tissue evidence="2">Lung</tissue>
    </source>
</reference>
<dbReference type="SUPFAM" id="SSF118220">
    <property type="entry name" value="Connexin43"/>
    <property type="match status" value="1"/>
</dbReference>
<evidence type="ECO:0000313" key="2">
    <source>
        <dbReference type="EMBL" id="KAF6376362.1"/>
    </source>
</evidence>
<organism evidence="2 3">
    <name type="scientific">Rhinolophus ferrumequinum</name>
    <name type="common">Greater horseshoe bat</name>
    <dbReference type="NCBI Taxonomy" id="59479"/>
    <lineage>
        <taxon>Eukaryota</taxon>
        <taxon>Metazoa</taxon>
        <taxon>Chordata</taxon>
        <taxon>Craniata</taxon>
        <taxon>Vertebrata</taxon>
        <taxon>Euteleostomi</taxon>
        <taxon>Mammalia</taxon>
        <taxon>Eutheria</taxon>
        <taxon>Laurasiatheria</taxon>
        <taxon>Chiroptera</taxon>
        <taxon>Yinpterochiroptera</taxon>
        <taxon>Rhinolophoidea</taxon>
        <taxon>Rhinolophidae</taxon>
        <taxon>Rhinolophinae</taxon>
        <taxon>Rhinolophus</taxon>
    </lineage>
</organism>
<feature type="compositionally biased region" description="Low complexity" evidence="1">
    <location>
        <begin position="49"/>
        <end position="59"/>
    </location>
</feature>
<feature type="compositionally biased region" description="Basic and acidic residues" evidence="1">
    <location>
        <begin position="67"/>
        <end position="83"/>
    </location>
</feature>
<feature type="region of interest" description="Disordered" evidence="1">
    <location>
        <begin position="1"/>
        <end position="24"/>
    </location>
</feature>
<dbReference type="EMBL" id="JACAGC010000003">
    <property type="protein sequence ID" value="KAF6376362.1"/>
    <property type="molecule type" value="Genomic_DNA"/>
</dbReference>
<feature type="compositionally biased region" description="Low complexity" evidence="1">
    <location>
        <begin position="131"/>
        <end position="141"/>
    </location>
</feature>
<proteinExistence type="predicted"/>
<name>A0A7J7ZPZ2_RHIFE</name>
<dbReference type="AlphaFoldDB" id="A0A7J7ZPZ2"/>
<dbReference type="Proteomes" id="UP000585614">
    <property type="component" value="Unassembled WGS sequence"/>
</dbReference>
<accession>A0A7J7ZPZ2</accession>
<feature type="region of interest" description="Disordered" evidence="1">
    <location>
        <begin position="45"/>
        <end position="148"/>
    </location>
</feature>
<protein>
    <submittedName>
        <fullName evidence="2">Uncharacterized protein</fullName>
    </submittedName>
</protein>
<comment type="caution">
    <text evidence="2">The sequence shown here is derived from an EMBL/GenBank/DDBJ whole genome shotgun (WGS) entry which is preliminary data.</text>
</comment>
<gene>
    <name evidence="2" type="ORF">mRhiFer1_009555</name>
</gene>
<sequence>MTVSPRVPSPAQEKGHSDKLYDSSHNLLVAEQNWGMAKQQISGRKAFLPVSTSSSLTPTGSPPPPPREGRAGSKEPVLLEHGDSTSLGDSRLEVTPDEGEPAVTPEREAAVTPEGEMHVPPLLPTDPRPPSKVSSSSSSRARPSDLAI</sequence>
<feature type="compositionally biased region" description="Pro residues" evidence="1">
    <location>
        <begin position="121"/>
        <end position="130"/>
    </location>
</feature>
<dbReference type="InterPro" id="IPR034634">
    <property type="entry name" value="Connexin_C"/>
</dbReference>
<evidence type="ECO:0000313" key="3">
    <source>
        <dbReference type="Proteomes" id="UP000585614"/>
    </source>
</evidence>
<evidence type="ECO:0000256" key="1">
    <source>
        <dbReference type="SAM" id="MobiDB-lite"/>
    </source>
</evidence>